<comment type="caution">
    <text evidence="2">The sequence shown here is derived from an EMBL/GenBank/DDBJ whole genome shotgun (WGS) entry which is preliminary data.</text>
</comment>
<evidence type="ECO:0000259" key="1">
    <source>
        <dbReference type="Pfam" id="PF00248"/>
    </source>
</evidence>
<evidence type="ECO:0000313" key="2">
    <source>
        <dbReference type="EMBL" id="KAK4513785.1"/>
    </source>
</evidence>
<dbReference type="GeneID" id="89949477"/>
<organism evidence="2 3">
    <name type="scientific">Mucor velutinosus</name>
    <dbReference type="NCBI Taxonomy" id="708070"/>
    <lineage>
        <taxon>Eukaryota</taxon>
        <taxon>Fungi</taxon>
        <taxon>Fungi incertae sedis</taxon>
        <taxon>Mucoromycota</taxon>
        <taxon>Mucoromycotina</taxon>
        <taxon>Mucoromycetes</taxon>
        <taxon>Mucorales</taxon>
        <taxon>Mucorineae</taxon>
        <taxon>Mucoraceae</taxon>
        <taxon>Mucor</taxon>
    </lineage>
</organism>
<dbReference type="InterPro" id="IPR036812">
    <property type="entry name" value="NAD(P)_OxRdtase_dom_sf"/>
</dbReference>
<dbReference type="PANTHER" id="PTHR43364:SF15">
    <property type="entry name" value="ARYL-ALCOHOL DEHYDROGENASE AAD16-RELATED"/>
    <property type="match status" value="1"/>
</dbReference>
<dbReference type="EMBL" id="JASEJX010000016">
    <property type="protein sequence ID" value="KAK4513785.1"/>
    <property type="molecule type" value="Genomic_DNA"/>
</dbReference>
<feature type="domain" description="NADP-dependent oxidoreductase" evidence="1">
    <location>
        <begin position="17"/>
        <end position="85"/>
    </location>
</feature>
<dbReference type="InterPro" id="IPR023210">
    <property type="entry name" value="NADP_OxRdtase_dom"/>
</dbReference>
<reference evidence="2 3" key="1">
    <citation type="submission" date="2022-11" db="EMBL/GenBank/DDBJ databases">
        <title>Mucor velutinosus strain NIH1002 WGS.</title>
        <authorList>
            <person name="Subramanian P."/>
            <person name="Mullikin J.C."/>
            <person name="Segre J.A."/>
            <person name="Zelazny A.M."/>
        </authorList>
    </citation>
    <scope>NUCLEOTIDE SEQUENCE [LARGE SCALE GENOMIC DNA]</scope>
    <source>
        <strain evidence="2 3">NIH1002</strain>
    </source>
</reference>
<sequence length="97" mass="10869">MESDRGINLFFAKKESANNDEIIDRVAQIAERSGHSPAQISLAWMLSKPHCTSPILGVGNLDNLYDAIGALDIKLTGQDIQYLEEPYIPRNFIYMSK</sequence>
<protein>
    <recommendedName>
        <fullName evidence="1">NADP-dependent oxidoreductase domain-containing protein</fullName>
    </recommendedName>
</protein>
<dbReference type="PANTHER" id="PTHR43364">
    <property type="entry name" value="NADH-SPECIFIC METHYLGLYOXAL REDUCTASE-RELATED"/>
    <property type="match status" value="1"/>
</dbReference>
<proteinExistence type="predicted"/>
<dbReference type="Proteomes" id="UP001304243">
    <property type="component" value="Unassembled WGS sequence"/>
</dbReference>
<dbReference type="AlphaFoldDB" id="A0AAN7HSD3"/>
<keyword evidence="3" id="KW-1185">Reference proteome</keyword>
<dbReference type="SUPFAM" id="SSF51430">
    <property type="entry name" value="NAD(P)-linked oxidoreductase"/>
    <property type="match status" value="1"/>
</dbReference>
<gene>
    <name evidence="2" type="ORF">ATC70_005791</name>
</gene>
<dbReference type="InterPro" id="IPR050523">
    <property type="entry name" value="AKR_Detox_Biosynth"/>
</dbReference>
<dbReference type="RefSeq" id="XP_064680451.1">
    <property type="nucleotide sequence ID" value="XM_064825074.1"/>
</dbReference>
<dbReference type="Gene3D" id="3.20.20.100">
    <property type="entry name" value="NADP-dependent oxidoreductase domain"/>
    <property type="match status" value="1"/>
</dbReference>
<evidence type="ECO:0000313" key="3">
    <source>
        <dbReference type="Proteomes" id="UP001304243"/>
    </source>
</evidence>
<dbReference type="Pfam" id="PF00248">
    <property type="entry name" value="Aldo_ket_red"/>
    <property type="match status" value="1"/>
</dbReference>
<accession>A0AAN7HSD3</accession>
<name>A0AAN7HSD3_9FUNG</name>